<gene>
    <name evidence="3" type="ORF">LARSCL_LOCUS16395</name>
</gene>
<evidence type="ECO:0000313" key="4">
    <source>
        <dbReference type="Proteomes" id="UP001497382"/>
    </source>
</evidence>
<feature type="transmembrane region" description="Helical" evidence="1">
    <location>
        <begin position="50"/>
        <end position="72"/>
    </location>
</feature>
<dbReference type="InterPro" id="IPR036928">
    <property type="entry name" value="AS_sf"/>
</dbReference>
<comment type="caution">
    <text evidence="3">The sequence shown here is derived from an EMBL/GenBank/DDBJ whole genome shotgun (WGS) entry which is preliminary data.</text>
</comment>
<dbReference type="Pfam" id="PF01425">
    <property type="entry name" value="Amidase"/>
    <property type="match status" value="1"/>
</dbReference>
<keyword evidence="1" id="KW-0472">Membrane</keyword>
<accession>A0AAV2B249</accession>
<proteinExistence type="predicted"/>
<dbReference type="GO" id="GO:0012505">
    <property type="term" value="C:endomembrane system"/>
    <property type="evidence" value="ECO:0007669"/>
    <property type="project" value="TreeGrafter"/>
</dbReference>
<keyword evidence="1" id="KW-1133">Transmembrane helix</keyword>
<dbReference type="AlphaFoldDB" id="A0AAV2B249"/>
<dbReference type="InterPro" id="IPR023631">
    <property type="entry name" value="Amidase_dom"/>
</dbReference>
<name>A0AAV2B249_9ARAC</name>
<evidence type="ECO:0000256" key="1">
    <source>
        <dbReference type="SAM" id="Phobius"/>
    </source>
</evidence>
<reference evidence="3 4" key="1">
    <citation type="submission" date="2024-04" db="EMBL/GenBank/DDBJ databases">
        <authorList>
            <person name="Rising A."/>
            <person name="Reimegard J."/>
            <person name="Sonavane S."/>
            <person name="Akerstrom W."/>
            <person name="Nylinder S."/>
            <person name="Hedman E."/>
            <person name="Kallberg Y."/>
        </authorList>
    </citation>
    <scope>NUCLEOTIDE SEQUENCE [LARGE SCALE GENOMIC DNA]</scope>
</reference>
<evidence type="ECO:0000313" key="3">
    <source>
        <dbReference type="EMBL" id="CAL1290288.1"/>
    </source>
</evidence>
<dbReference type="PANTHER" id="PTHR43372:SF4">
    <property type="entry name" value="FATTY-ACID AMIDE HYDROLASE 2"/>
    <property type="match status" value="1"/>
</dbReference>
<protein>
    <recommendedName>
        <fullName evidence="2">Amidase domain-containing protein</fullName>
    </recommendedName>
</protein>
<dbReference type="PANTHER" id="PTHR43372">
    <property type="entry name" value="FATTY-ACID AMIDE HYDROLASE"/>
    <property type="match status" value="1"/>
</dbReference>
<keyword evidence="1" id="KW-0812">Transmembrane</keyword>
<dbReference type="EMBL" id="CAXIEN010000262">
    <property type="protein sequence ID" value="CAL1290288.1"/>
    <property type="molecule type" value="Genomic_DNA"/>
</dbReference>
<keyword evidence="4" id="KW-1185">Reference proteome</keyword>
<dbReference type="Gene3D" id="3.90.1300.10">
    <property type="entry name" value="Amidase signature (AS) domain"/>
    <property type="match status" value="1"/>
</dbReference>
<evidence type="ECO:0000259" key="2">
    <source>
        <dbReference type="Pfam" id="PF01425"/>
    </source>
</evidence>
<sequence>MEALISKQLVYLLTIEFLKIHLFLTDTCRKFSRKLHQKQFIQILKMKTTFWYWFFNISLGTICFLWHCILTFKNGSKGKVVPSVKNPLLLKSATKLAQEIREGKLKSEEVVQAYIDRILKVEPLINATVERCFEDAIKKAREVDSLIALGRYSRVYLSKNKPLLGVPFSIKLIFMVKGLRCTSGYKGFENKVATRDAPAVALMKRAGAILITSTNVPELLTNIGTSNKLYGTTCNPYDTNRVSGGTSGGESALIAAGGSVLGIGNDMLGSIRIPAHFTGIFAHKPTNGLTPSEGCFPLENLDEALNPSDIEIYKYVSTGPMCRYAEDLIISMKSLSLPNGIQLNFDEKVDFSKMKVCYLKEIRSPMALPVDKDIANALEKALSHFKNRYNVTAQEVNMPFLYDVNRCVISTILQNNKNPKEMLLGGEDLGFSEKIDFLKALIGKSVLCFSTLVTFNAAYFPLVYKKDRTKYYQHMLEEWTTEFDKLLDENTVLLMPTSPVIAPYHSETVFAFFSTCYTAIFNVLGLPATHCPMGFNKEGLPYGIQIVGRANNDALTIACAVELEKALGGWKSPNEI</sequence>
<dbReference type="InterPro" id="IPR052739">
    <property type="entry name" value="FAAH2"/>
</dbReference>
<dbReference type="Proteomes" id="UP001497382">
    <property type="component" value="Unassembled WGS sequence"/>
</dbReference>
<organism evidence="3 4">
    <name type="scientific">Larinioides sclopetarius</name>
    <dbReference type="NCBI Taxonomy" id="280406"/>
    <lineage>
        <taxon>Eukaryota</taxon>
        <taxon>Metazoa</taxon>
        <taxon>Ecdysozoa</taxon>
        <taxon>Arthropoda</taxon>
        <taxon>Chelicerata</taxon>
        <taxon>Arachnida</taxon>
        <taxon>Araneae</taxon>
        <taxon>Araneomorphae</taxon>
        <taxon>Entelegynae</taxon>
        <taxon>Araneoidea</taxon>
        <taxon>Araneidae</taxon>
        <taxon>Larinioides</taxon>
    </lineage>
</organism>
<feature type="transmembrane region" description="Helical" evidence="1">
    <location>
        <begin position="441"/>
        <end position="464"/>
    </location>
</feature>
<dbReference type="SUPFAM" id="SSF75304">
    <property type="entry name" value="Amidase signature (AS) enzymes"/>
    <property type="match status" value="1"/>
</dbReference>
<feature type="domain" description="Amidase" evidence="2">
    <location>
        <begin position="109"/>
        <end position="555"/>
    </location>
</feature>